<comment type="caution">
    <text evidence="2">The sequence shown here is derived from an EMBL/GenBank/DDBJ whole genome shotgun (WGS) entry which is preliminary data.</text>
</comment>
<dbReference type="InterPro" id="IPR042185">
    <property type="entry name" value="Serpin_sf_2"/>
</dbReference>
<dbReference type="AlphaFoldDB" id="A0A7J3Z7V9"/>
<reference evidence="2" key="1">
    <citation type="journal article" date="2020" name="mSystems">
        <title>Genome- and Community-Level Interaction Insights into Carbon Utilization and Element Cycling Functions of Hydrothermarchaeota in Hydrothermal Sediment.</title>
        <authorList>
            <person name="Zhou Z."/>
            <person name="Liu Y."/>
            <person name="Xu W."/>
            <person name="Pan J."/>
            <person name="Luo Z.H."/>
            <person name="Li M."/>
        </authorList>
    </citation>
    <scope>NUCLEOTIDE SEQUENCE [LARGE SCALE GENOMIC DNA]</scope>
    <source>
        <strain evidence="2">SpSt-1105</strain>
    </source>
</reference>
<evidence type="ECO:0000259" key="1">
    <source>
        <dbReference type="Pfam" id="PF00079"/>
    </source>
</evidence>
<protein>
    <recommendedName>
        <fullName evidence="1">Serpin domain-containing protein</fullName>
    </recommendedName>
</protein>
<dbReference type="Pfam" id="PF00079">
    <property type="entry name" value="Serpin"/>
    <property type="match status" value="1"/>
</dbReference>
<dbReference type="InterPro" id="IPR036186">
    <property type="entry name" value="Serpin_sf"/>
</dbReference>
<dbReference type="Gene3D" id="2.30.39.10">
    <property type="entry name" value="Alpha-1-antitrypsin, domain 1"/>
    <property type="match status" value="1"/>
</dbReference>
<sequence length="70" mass="7612">MFHFKIICPASVHIICTVLHQAVIKVDEKGAEAAGIFMTPGGPMPTVIDRPFIFILRDCVSSAILFIARG</sequence>
<dbReference type="InterPro" id="IPR023796">
    <property type="entry name" value="Serpin_dom"/>
</dbReference>
<name>A0A7J3Z7V9_9CREN</name>
<gene>
    <name evidence="2" type="ORF">ENM66_05930</name>
</gene>
<organism evidence="2">
    <name type="scientific">Ignisphaera aggregans</name>
    <dbReference type="NCBI Taxonomy" id="334771"/>
    <lineage>
        <taxon>Archaea</taxon>
        <taxon>Thermoproteota</taxon>
        <taxon>Thermoprotei</taxon>
        <taxon>Desulfurococcales</taxon>
        <taxon>Desulfurococcaceae</taxon>
        <taxon>Ignisphaera</taxon>
    </lineage>
</organism>
<dbReference type="EMBL" id="DRYQ01000086">
    <property type="protein sequence ID" value="HHQ50870.1"/>
    <property type="molecule type" value="Genomic_DNA"/>
</dbReference>
<dbReference type="SUPFAM" id="SSF56574">
    <property type="entry name" value="Serpins"/>
    <property type="match status" value="1"/>
</dbReference>
<feature type="domain" description="Serpin" evidence="1">
    <location>
        <begin position="15"/>
        <end position="69"/>
    </location>
</feature>
<evidence type="ECO:0000313" key="2">
    <source>
        <dbReference type="EMBL" id="HHQ50870.1"/>
    </source>
</evidence>
<accession>A0A7J3Z7V9</accession>
<proteinExistence type="predicted"/>